<keyword evidence="1" id="KW-0678">Repressor</keyword>
<evidence type="ECO:0000256" key="4">
    <source>
        <dbReference type="ARBA" id="ARBA00023163"/>
    </source>
</evidence>
<evidence type="ECO:0000256" key="5">
    <source>
        <dbReference type="PROSITE-ProRule" id="PRU00335"/>
    </source>
</evidence>
<gene>
    <name evidence="7" type="ORF">Q8814_15555</name>
</gene>
<dbReference type="Pfam" id="PF02909">
    <property type="entry name" value="TetR_C_1"/>
    <property type="match status" value="1"/>
</dbReference>
<name>A0ABU7JU02_9NOCA</name>
<keyword evidence="2" id="KW-0805">Transcription regulation</keyword>
<evidence type="ECO:0000256" key="3">
    <source>
        <dbReference type="ARBA" id="ARBA00023125"/>
    </source>
</evidence>
<evidence type="ECO:0000259" key="6">
    <source>
        <dbReference type="PROSITE" id="PS50977"/>
    </source>
</evidence>
<evidence type="ECO:0000256" key="1">
    <source>
        <dbReference type="ARBA" id="ARBA00022491"/>
    </source>
</evidence>
<dbReference type="InterPro" id="IPR003012">
    <property type="entry name" value="Tet_transcr_reg_TetR"/>
</dbReference>
<feature type="domain" description="HTH tetR-type" evidence="6">
    <location>
        <begin position="8"/>
        <end position="68"/>
    </location>
</feature>
<dbReference type="InterPro" id="IPR004111">
    <property type="entry name" value="Repressor_TetR_C"/>
</dbReference>
<evidence type="ECO:0000256" key="2">
    <source>
        <dbReference type="ARBA" id="ARBA00023015"/>
    </source>
</evidence>
<keyword evidence="4" id="KW-0804">Transcription</keyword>
<dbReference type="SUPFAM" id="SSF46689">
    <property type="entry name" value="Homeodomain-like"/>
    <property type="match status" value="1"/>
</dbReference>
<dbReference type="InterPro" id="IPR050109">
    <property type="entry name" value="HTH-type_TetR-like_transc_reg"/>
</dbReference>
<accession>A0ABU7JU02</accession>
<dbReference type="PROSITE" id="PS50977">
    <property type="entry name" value="HTH_TETR_2"/>
    <property type="match status" value="1"/>
</dbReference>
<keyword evidence="8" id="KW-1185">Reference proteome</keyword>
<dbReference type="PANTHER" id="PTHR30055">
    <property type="entry name" value="HTH-TYPE TRANSCRIPTIONAL REGULATOR RUTR"/>
    <property type="match status" value="1"/>
</dbReference>
<sequence>MARPRTPLLNRELIRETTLRLIDTHGLAAVSMRKIAAELGVRAPSLYSHYANKDELLDDIGDTIAERVDVTGFGTDDWQSALRTWARSYRAALAEHPNMVPFLASSPGNRPGALDAADAIHGGLTRAGWPPRTATLIGASVKYIVVGSAVASFAGGFLDDLDTYNERYPHLSQAHRLRENAAEIDAESFELVLESFLRGLDLQYAAHAPDTESAKRRTEAG</sequence>
<organism evidence="7 8">
    <name type="scientific">Rhodococcus chondri</name>
    <dbReference type="NCBI Taxonomy" id="3065941"/>
    <lineage>
        <taxon>Bacteria</taxon>
        <taxon>Bacillati</taxon>
        <taxon>Actinomycetota</taxon>
        <taxon>Actinomycetes</taxon>
        <taxon>Mycobacteriales</taxon>
        <taxon>Nocardiaceae</taxon>
        <taxon>Rhodococcus</taxon>
    </lineage>
</organism>
<proteinExistence type="predicted"/>
<dbReference type="InterPro" id="IPR001647">
    <property type="entry name" value="HTH_TetR"/>
</dbReference>
<dbReference type="Proteomes" id="UP001331936">
    <property type="component" value="Unassembled WGS sequence"/>
</dbReference>
<protein>
    <submittedName>
        <fullName evidence="7">TetR family transcriptional regulator</fullName>
    </submittedName>
</protein>
<reference evidence="7 8" key="1">
    <citation type="submission" date="2023-08" db="EMBL/GenBank/DDBJ databases">
        <authorList>
            <person name="Girao M."/>
            <person name="Carvalho M.F."/>
        </authorList>
    </citation>
    <scope>NUCLEOTIDE SEQUENCE [LARGE SCALE GENOMIC DNA]</scope>
    <source>
        <strain evidence="7 8">CC-R104</strain>
    </source>
</reference>
<dbReference type="RefSeq" id="WP_330152920.1">
    <property type="nucleotide sequence ID" value="NZ_JAUZMZ010000086.1"/>
</dbReference>
<dbReference type="Gene3D" id="1.10.357.10">
    <property type="entry name" value="Tetracycline Repressor, domain 2"/>
    <property type="match status" value="1"/>
</dbReference>
<feature type="DNA-binding region" description="H-T-H motif" evidence="5">
    <location>
        <begin position="31"/>
        <end position="50"/>
    </location>
</feature>
<keyword evidence="3 5" id="KW-0238">DNA-binding</keyword>
<evidence type="ECO:0000313" key="8">
    <source>
        <dbReference type="Proteomes" id="UP001331936"/>
    </source>
</evidence>
<dbReference type="PRINTS" id="PR00455">
    <property type="entry name" value="HTHTETR"/>
</dbReference>
<dbReference type="InterPro" id="IPR009057">
    <property type="entry name" value="Homeodomain-like_sf"/>
</dbReference>
<comment type="caution">
    <text evidence="7">The sequence shown here is derived from an EMBL/GenBank/DDBJ whole genome shotgun (WGS) entry which is preliminary data.</text>
</comment>
<dbReference type="PANTHER" id="PTHR30055:SF151">
    <property type="entry name" value="TRANSCRIPTIONAL REGULATORY PROTEIN"/>
    <property type="match status" value="1"/>
</dbReference>
<dbReference type="PRINTS" id="PR00400">
    <property type="entry name" value="TETREPRESSOR"/>
</dbReference>
<dbReference type="InterPro" id="IPR036271">
    <property type="entry name" value="Tet_transcr_reg_TetR-rel_C_sf"/>
</dbReference>
<dbReference type="Pfam" id="PF00440">
    <property type="entry name" value="TetR_N"/>
    <property type="match status" value="1"/>
</dbReference>
<evidence type="ECO:0000313" key="7">
    <source>
        <dbReference type="EMBL" id="MEE2033516.1"/>
    </source>
</evidence>
<dbReference type="EMBL" id="JAUZMZ010000086">
    <property type="protein sequence ID" value="MEE2033516.1"/>
    <property type="molecule type" value="Genomic_DNA"/>
</dbReference>
<dbReference type="SUPFAM" id="SSF48498">
    <property type="entry name" value="Tetracyclin repressor-like, C-terminal domain"/>
    <property type="match status" value="1"/>
</dbReference>